<evidence type="ECO:0000313" key="6">
    <source>
        <dbReference type="Proteomes" id="UP000479691"/>
    </source>
</evidence>
<dbReference type="Proteomes" id="UP000614610">
    <property type="component" value="Unassembled WGS sequence"/>
</dbReference>
<dbReference type="EMBL" id="WIWT01000023">
    <property type="protein sequence ID" value="KAF3214131.1"/>
    <property type="molecule type" value="Genomic_DNA"/>
</dbReference>
<feature type="region of interest" description="Disordered" evidence="1">
    <location>
        <begin position="68"/>
        <end position="98"/>
    </location>
</feature>
<evidence type="ECO:0000313" key="5">
    <source>
        <dbReference type="Proteomes" id="UP000472727"/>
    </source>
</evidence>
<gene>
    <name evidence="4" type="ORF">TWF106_010568</name>
    <name evidence="3" type="ORF">TWF679_004997</name>
    <name evidence="2" type="ORF">TWF788_000296</name>
</gene>
<evidence type="ECO:0000313" key="4">
    <source>
        <dbReference type="EMBL" id="KAF3227080.1"/>
    </source>
</evidence>
<dbReference type="EMBL" id="JAABOE010000001">
    <property type="protein sequence ID" value="KAF3192691.1"/>
    <property type="molecule type" value="Genomic_DNA"/>
</dbReference>
<dbReference type="Proteomes" id="UP000472727">
    <property type="component" value="Unassembled WGS sequence"/>
</dbReference>
<sequence length="188" mass="20059">MYVLIGLIAAAVSNQNATVVPATATPASAAIVPATGPKKASASASKIEFASGPQKVPILELRRTLSVEKKKSTSTRPKKASFLGIKQASSSRPKKVPAPGLKIPKVPIVDADETVVLRGIGVDDRTRRLVQAAKTIYPETPAKIVEEVTVDVARRLQESSTDTMITHASSSVIDCDRRRPLRLSRKKA</sequence>
<reference evidence="5 6" key="1">
    <citation type="submission" date="2019-06" db="EMBL/GenBank/DDBJ databases">
        <authorList>
            <person name="Palmer J.M."/>
        </authorList>
    </citation>
    <scope>NUCLEOTIDE SEQUENCE</scope>
    <source>
        <strain evidence="4 5">TWF106</strain>
        <strain evidence="3">TWF679</strain>
        <strain evidence="2 6">TWF788</strain>
    </source>
</reference>
<dbReference type="AlphaFoldDB" id="A0A6G1MGE2"/>
<proteinExistence type="predicted"/>
<evidence type="ECO:0000256" key="1">
    <source>
        <dbReference type="SAM" id="MobiDB-lite"/>
    </source>
</evidence>
<protein>
    <submittedName>
        <fullName evidence="3">Uncharacterized protein</fullName>
    </submittedName>
</protein>
<dbReference type="Proteomes" id="UP000479691">
    <property type="component" value="Unassembled WGS sequence"/>
</dbReference>
<accession>A0A6G1MGE2</accession>
<organism evidence="3 7">
    <name type="scientific">Orbilia oligospora</name>
    <name type="common">Nematode-trapping fungus</name>
    <name type="synonym">Arthrobotrys oligospora</name>
    <dbReference type="NCBI Taxonomy" id="2813651"/>
    <lineage>
        <taxon>Eukaryota</taxon>
        <taxon>Fungi</taxon>
        <taxon>Dikarya</taxon>
        <taxon>Ascomycota</taxon>
        <taxon>Pezizomycotina</taxon>
        <taxon>Orbiliomycetes</taxon>
        <taxon>Orbiliales</taxon>
        <taxon>Orbiliaceae</taxon>
        <taxon>Orbilia</taxon>
    </lineage>
</organism>
<evidence type="ECO:0000313" key="2">
    <source>
        <dbReference type="EMBL" id="KAF3192691.1"/>
    </source>
</evidence>
<dbReference type="EMBL" id="WIWS01000008">
    <property type="protein sequence ID" value="KAF3227080.1"/>
    <property type="molecule type" value="Genomic_DNA"/>
</dbReference>
<comment type="caution">
    <text evidence="3">The sequence shown here is derived from an EMBL/GenBank/DDBJ whole genome shotgun (WGS) entry which is preliminary data.</text>
</comment>
<evidence type="ECO:0000313" key="3">
    <source>
        <dbReference type="EMBL" id="KAF3214131.1"/>
    </source>
</evidence>
<name>A0A6G1MGE2_ORBOL</name>
<evidence type="ECO:0000313" key="7">
    <source>
        <dbReference type="Proteomes" id="UP000614610"/>
    </source>
</evidence>